<dbReference type="KEGG" id="gfs:119640721"/>
<keyword evidence="3" id="KW-0812">Transmembrane</keyword>
<dbReference type="Pfam" id="PF10181">
    <property type="entry name" value="PIG-H"/>
    <property type="match status" value="1"/>
</dbReference>
<reference evidence="6" key="1">
    <citation type="submission" date="2025-08" db="UniProtKB">
        <authorList>
            <consortium name="RefSeq"/>
        </authorList>
    </citation>
    <scope>IDENTIFICATION</scope>
    <source>
        <tissue evidence="6">Whole body pupa</tissue>
    </source>
</reference>
<evidence type="ECO:0000313" key="5">
    <source>
        <dbReference type="Proteomes" id="UP000092443"/>
    </source>
</evidence>
<dbReference type="InterPro" id="IPR044215">
    <property type="entry name" value="PIG-H"/>
</dbReference>
<keyword evidence="3" id="KW-0472">Membrane</keyword>
<sequence length="194" mass="23306">MNDFDFEFQSIRQRYKGPEERDLHLKIYEYGNDVLEVNLINKHFSRLRRSLQKQVVWMFIVMIITLLVKISLNFYSSIINFLLLFWLIIKVWSISSLVKNEKFIFCYDFGLQIQTTTFLTKSNYFMAASSIHDIVINEVLENFDFHYLLIVRTKGVLFRKKPIIPIFKHLKPCGDCLHIIYKHLNKTMRKTCHE</sequence>
<keyword evidence="5" id="KW-1185">Reference proteome</keyword>
<organism evidence="5 6">
    <name type="scientific">Glossina fuscipes</name>
    <dbReference type="NCBI Taxonomy" id="7396"/>
    <lineage>
        <taxon>Eukaryota</taxon>
        <taxon>Metazoa</taxon>
        <taxon>Ecdysozoa</taxon>
        <taxon>Arthropoda</taxon>
        <taxon>Hexapoda</taxon>
        <taxon>Insecta</taxon>
        <taxon>Pterygota</taxon>
        <taxon>Neoptera</taxon>
        <taxon>Endopterygota</taxon>
        <taxon>Diptera</taxon>
        <taxon>Brachycera</taxon>
        <taxon>Muscomorpha</taxon>
        <taxon>Hippoboscoidea</taxon>
        <taxon>Glossinidae</taxon>
        <taxon>Glossina</taxon>
    </lineage>
</organism>
<evidence type="ECO:0000256" key="3">
    <source>
        <dbReference type="SAM" id="Phobius"/>
    </source>
</evidence>
<evidence type="ECO:0000313" key="6">
    <source>
        <dbReference type="RefSeq" id="XP_037894853.1"/>
    </source>
</evidence>
<protein>
    <submittedName>
        <fullName evidence="6">Uncharacterized protein LOC119640721</fullName>
    </submittedName>
</protein>
<proteinExistence type="inferred from homology"/>
<dbReference type="GeneID" id="119640721"/>
<dbReference type="GO" id="GO:0006506">
    <property type="term" value="P:GPI anchor biosynthetic process"/>
    <property type="evidence" value="ECO:0007669"/>
    <property type="project" value="InterPro"/>
</dbReference>
<keyword evidence="3" id="KW-1133">Transmembrane helix</keyword>
<dbReference type="PANTHER" id="PTHR15231:SF1">
    <property type="entry name" value="PHOSPHATIDYLINOSITOL N-ACETYLGLUCOSAMINYLTRANSFERASE SUBUNIT H"/>
    <property type="match status" value="1"/>
</dbReference>
<dbReference type="GO" id="GO:0000506">
    <property type="term" value="C:glycosylphosphatidylinositol-N-acetylglucosaminyltransferase (GPI-GnT) complex"/>
    <property type="evidence" value="ECO:0007669"/>
    <property type="project" value="InterPro"/>
</dbReference>
<feature type="domain" description="Phosphatidylinositol N-acetylglucosaminyltransferase subunit H conserved" evidence="4">
    <location>
        <begin position="108"/>
        <end position="167"/>
    </location>
</feature>
<evidence type="ECO:0000256" key="2">
    <source>
        <dbReference type="ARBA" id="ARBA00009610"/>
    </source>
</evidence>
<feature type="transmembrane region" description="Helical" evidence="3">
    <location>
        <begin position="78"/>
        <end position="98"/>
    </location>
</feature>
<gene>
    <name evidence="6" type="primary">LOC119640721</name>
</gene>
<dbReference type="Proteomes" id="UP000092443">
    <property type="component" value="Unplaced"/>
</dbReference>
<name>A0A9C5Z895_9MUSC</name>
<accession>A0A9C5Z895</accession>
<evidence type="ECO:0000256" key="1">
    <source>
        <dbReference type="ARBA" id="ARBA00004687"/>
    </source>
</evidence>
<dbReference type="InterPro" id="IPR019328">
    <property type="entry name" value="PIGH-H_dom"/>
</dbReference>
<evidence type="ECO:0000259" key="4">
    <source>
        <dbReference type="Pfam" id="PF10181"/>
    </source>
</evidence>
<dbReference type="RefSeq" id="XP_037894853.1">
    <property type="nucleotide sequence ID" value="XM_038038925.1"/>
</dbReference>
<comment type="pathway">
    <text evidence="1">Glycolipid biosynthesis; glycosylphosphatidylinositol-anchor biosynthesis.</text>
</comment>
<dbReference type="AlphaFoldDB" id="A0A9C5Z895"/>
<comment type="similarity">
    <text evidence="2">Belongs to the PIGH family.</text>
</comment>
<dbReference type="PANTHER" id="PTHR15231">
    <property type="entry name" value="PHOSPHATIDYLINOSITOL N-ACETYLGLUCOSAMINYLTRANSFERASE SUBUNIT H"/>
    <property type="match status" value="1"/>
</dbReference>
<feature type="transmembrane region" description="Helical" evidence="3">
    <location>
        <begin position="55"/>
        <end position="72"/>
    </location>
</feature>